<name>A0A0P0ZA78_9HYPH</name>
<dbReference type="EMBL" id="LC066397">
    <property type="protein sequence ID" value="BAT31053.1"/>
    <property type="molecule type" value="Genomic_DNA"/>
</dbReference>
<reference evidence="3" key="1">
    <citation type="journal article" date="2015" name="Proc. Natl. Acad. Sci. U.S.A.">
        <title>Bacterial clade with the ribosomal RNA operon on a small plasmid rather than the chromosome.</title>
        <authorList>
            <person name="Anda M."/>
            <person name="Ohtsubo Y."/>
            <person name="Okubo T."/>
            <person name="Sugawara M."/>
            <person name="Nagata Y."/>
            <person name="Tsuda M."/>
            <person name="Minamisawa K."/>
            <person name="Mitsui H."/>
        </authorList>
    </citation>
    <scope>NUCLEOTIDE SEQUENCE</scope>
    <source>
        <strain evidence="3">DSM 15513</strain>
    </source>
</reference>
<evidence type="ECO:0000256" key="1">
    <source>
        <dbReference type="SAM" id="MobiDB-lite"/>
    </source>
</evidence>
<dbReference type="RefSeq" id="WP_007065584.1">
    <property type="nucleotide sequence ID" value="NZ_BBWO01000017.1"/>
</dbReference>
<keyword evidence="2" id="KW-0472">Membrane</keyword>
<sequence>MAENRKTETVTKTGPRAPSNLHDGMPIADKRVALGKGAGKWLLVGFAILIVAALFFVGSL</sequence>
<evidence type="ECO:0000313" key="3">
    <source>
        <dbReference type="EMBL" id="BAT31053.1"/>
    </source>
</evidence>
<feature type="transmembrane region" description="Helical" evidence="2">
    <location>
        <begin position="41"/>
        <end position="58"/>
    </location>
</feature>
<proteinExistence type="predicted"/>
<keyword evidence="2" id="KW-0812">Transmembrane</keyword>
<feature type="region of interest" description="Disordered" evidence="1">
    <location>
        <begin position="1"/>
        <end position="23"/>
    </location>
</feature>
<dbReference type="AlphaFoldDB" id="A0A0P0ZA78"/>
<dbReference type="OrthoDB" id="9930643at2"/>
<accession>A0A0P0ZA78</accession>
<keyword evidence="2" id="KW-1133">Transmembrane helix</keyword>
<evidence type="ECO:0000256" key="2">
    <source>
        <dbReference type="SAM" id="Phobius"/>
    </source>
</evidence>
<organism evidence="3">
    <name type="scientific">Fulvimarina pelagi</name>
    <dbReference type="NCBI Taxonomy" id="217511"/>
    <lineage>
        <taxon>Bacteria</taxon>
        <taxon>Pseudomonadati</taxon>
        <taxon>Pseudomonadota</taxon>
        <taxon>Alphaproteobacteria</taxon>
        <taxon>Hyphomicrobiales</taxon>
        <taxon>Aurantimonadaceae</taxon>
        <taxon>Fulvimarina</taxon>
    </lineage>
</organism>
<protein>
    <submittedName>
        <fullName evidence="3">Uncharacterized protein</fullName>
    </submittedName>
</protein>